<evidence type="ECO:0000256" key="3">
    <source>
        <dbReference type="ARBA" id="ARBA00022729"/>
    </source>
</evidence>
<evidence type="ECO:0000256" key="2">
    <source>
        <dbReference type="ARBA" id="ARBA00022692"/>
    </source>
</evidence>
<reference evidence="12" key="2">
    <citation type="submission" date="2025-08" db="UniProtKB">
        <authorList>
            <consortium name="Ensembl"/>
        </authorList>
    </citation>
    <scope>IDENTIFICATION</scope>
</reference>
<keyword evidence="4" id="KW-1133">Transmembrane helix</keyword>
<keyword evidence="6" id="KW-1015">Disulfide bond</keyword>
<evidence type="ECO:0000256" key="1">
    <source>
        <dbReference type="ARBA" id="ARBA00004167"/>
    </source>
</evidence>
<comment type="subcellular location">
    <subcellularLocation>
        <location evidence="1">Membrane</location>
        <topology evidence="1">Single-pass membrane protein</topology>
    </subcellularLocation>
</comment>
<dbReference type="InParanoid" id="A0A672Z1P0"/>
<dbReference type="PANTHER" id="PTHR10225:SF2">
    <property type="entry name" value="LYMPHATIC VESSEL ENDOTHELIAL HYALURONIC ACID RECEPTOR 1"/>
    <property type="match status" value="1"/>
</dbReference>
<evidence type="ECO:0000259" key="11">
    <source>
        <dbReference type="PROSITE" id="PS50963"/>
    </source>
</evidence>
<evidence type="ECO:0000256" key="10">
    <source>
        <dbReference type="SAM" id="SignalP"/>
    </source>
</evidence>
<keyword evidence="8" id="KW-0325">Glycoprotein</keyword>
<dbReference type="GO" id="GO:0007155">
    <property type="term" value="P:cell adhesion"/>
    <property type="evidence" value="ECO:0007669"/>
    <property type="project" value="InterPro"/>
</dbReference>
<evidence type="ECO:0000313" key="12">
    <source>
        <dbReference type="Ensembl" id="ENSSORP00005011101.1"/>
    </source>
</evidence>
<evidence type="ECO:0000256" key="6">
    <source>
        <dbReference type="ARBA" id="ARBA00023157"/>
    </source>
</evidence>
<protein>
    <recommendedName>
        <fullName evidence="11">Link domain-containing protein</fullName>
    </recommendedName>
</protein>
<dbReference type="Gene3D" id="3.10.100.10">
    <property type="entry name" value="Mannose-Binding Protein A, subunit A"/>
    <property type="match status" value="1"/>
</dbReference>
<comment type="caution">
    <text evidence="9">Lacks conserved residue(s) required for the propagation of feature annotation.</text>
</comment>
<dbReference type="SUPFAM" id="SSF56436">
    <property type="entry name" value="C-type lectin-like"/>
    <property type="match status" value="1"/>
</dbReference>
<keyword evidence="7" id="KW-0675">Receptor</keyword>
<dbReference type="GO" id="GO:0004888">
    <property type="term" value="F:transmembrane signaling receptor activity"/>
    <property type="evidence" value="ECO:0007669"/>
    <property type="project" value="TreeGrafter"/>
</dbReference>
<feature type="domain" description="Link" evidence="11">
    <location>
        <begin position="29"/>
        <end position="75"/>
    </location>
</feature>
<evidence type="ECO:0000256" key="8">
    <source>
        <dbReference type="ARBA" id="ARBA00023180"/>
    </source>
</evidence>
<sequence>MHKHNTFKLCIFHIVFWLFLVHEGPRSTGVFMVTEGGQYGFNFTEAIATCQYLNVTIATKAQIEQALAHGLETCK</sequence>
<proteinExistence type="predicted"/>
<evidence type="ECO:0000256" key="7">
    <source>
        <dbReference type="ARBA" id="ARBA00023170"/>
    </source>
</evidence>
<dbReference type="GO" id="GO:0005540">
    <property type="term" value="F:hyaluronic acid binding"/>
    <property type="evidence" value="ECO:0007669"/>
    <property type="project" value="InterPro"/>
</dbReference>
<keyword evidence="5" id="KW-0472">Membrane</keyword>
<keyword evidence="2" id="KW-0812">Transmembrane</keyword>
<name>A0A672Z1P0_9TELE</name>
<keyword evidence="3 10" id="KW-0732">Signal</keyword>
<dbReference type="Proteomes" id="UP000472271">
    <property type="component" value="Chromosome 6"/>
</dbReference>
<feature type="signal peptide" evidence="10">
    <location>
        <begin position="1"/>
        <end position="29"/>
    </location>
</feature>
<dbReference type="InterPro" id="IPR016186">
    <property type="entry name" value="C-type_lectin-like/link_sf"/>
</dbReference>
<evidence type="ECO:0000256" key="4">
    <source>
        <dbReference type="ARBA" id="ARBA00022989"/>
    </source>
</evidence>
<dbReference type="PANTHER" id="PTHR10225">
    <property type="entry name" value="HYALURONAN RECEPTOR"/>
    <property type="match status" value="1"/>
</dbReference>
<dbReference type="InterPro" id="IPR016187">
    <property type="entry name" value="CTDL_fold"/>
</dbReference>
<feature type="chain" id="PRO_5025584831" description="Link domain-containing protein" evidence="10">
    <location>
        <begin position="30"/>
        <end position="75"/>
    </location>
</feature>
<dbReference type="Ensembl" id="ENSSORT00005011476.1">
    <property type="protein sequence ID" value="ENSSORP00005011101.1"/>
    <property type="gene ID" value="ENSSORG00005005985.1"/>
</dbReference>
<evidence type="ECO:0000313" key="13">
    <source>
        <dbReference type="Proteomes" id="UP000472271"/>
    </source>
</evidence>
<dbReference type="GO" id="GO:0005886">
    <property type="term" value="C:plasma membrane"/>
    <property type="evidence" value="ECO:0007669"/>
    <property type="project" value="TreeGrafter"/>
</dbReference>
<evidence type="ECO:0000256" key="9">
    <source>
        <dbReference type="PROSITE-ProRule" id="PRU00323"/>
    </source>
</evidence>
<keyword evidence="13" id="KW-1185">Reference proteome</keyword>
<organism evidence="12 13">
    <name type="scientific">Sphaeramia orbicularis</name>
    <name type="common">orbiculate cardinalfish</name>
    <dbReference type="NCBI Taxonomy" id="375764"/>
    <lineage>
        <taxon>Eukaryota</taxon>
        <taxon>Metazoa</taxon>
        <taxon>Chordata</taxon>
        <taxon>Craniata</taxon>
        <taxon>Vertebrata</taxon>
        <taxon>Euteleostomi</taxon>
        <taxon>Actinopterygii</taxon>
        <taxon>Neopterygii</taxon>
        <taxon>Teleostei</taxon>
        <taxon>Neoteleostei</taxon>
        <taxon>Acanthomorphata</taxon>
        <taxon>Gobiaria</taxon>
        <taxon>Kurtiformes</taxon>
        <taxon>Apogonoidei</taxon>
        <taxon>Apogonidae</taxon>
        <taxon>Apogoninae</taxon>
        <taxon>Sphaeramia</taxon>
    </lineage>
</organism>
<dbReference type="InterPro" id="IPR043210">
    <property type="entry name" value="CD44_antigen-like"/>
</dbReference>
<dbReference type="PROSITE" id="PS50963">
    <property type="entry name" value="LINK_2"/>
    <property type="match status" value="1"/>
</dbReference>
<dbReference type="Pfam" id="PF00193">
    <property type="entry name" value="Xlink"/>
    <property type="match status" value="1"/>
</dbReference>
<dbReference type="InterPro" id="IPR000538">
    <property type="entry name" value="Link_dom"/>
</dbReference>
<evidence type="ECO:0000256" key="5">
    <source>
        <dbReference type="ARBA" id="ARBA00023136"/>
    </source>
</evidence>
<accession>A0A672Z1P0</accession>
<dbReference type="AlphaFoldDB" id="A0A672Z1P0"/>
<reference evidence="12" key="1">
    <citation type="submission" date="2019-06" db="EMBL/GenBank/DDBJ databases">
        <authorList>
            <consortium name="Wellcome Sanger Institute Data Sharing"/>
        </authorList>
    </citation>
    <scope>NUCLEOTIDE SEQUENCE [LARGE SCALE GENOMIC DNA]</scope>
</reference>
<reference evidence="12" key="3">
    <citation type="submission" date="2025-09" db="UniProtKB">
        <authorList>
            <consortium name="Ensembl"/>
        </authorList>
    </citation>
    <scope>IDENTIFICATION</scope>
</reference>